<dbReference type="KEGG" id="egl:EGR_08456"/>
<dbReference type="STRING" id="6210.W6U684"/>
<dbReference type="OMA" id="FLIHPSC"/>
<dbReference type="GO" id="GO:0004477">
    <property type="term" value="F:methenyltetrahydrofolate cyclohydrolase activity"/>
    <property type="evidence" value="ECO:0007669"/>
    <property type="project" value="UniProtKB-EC"/>
</dbReference>
<proteinExistence type="predicted"/>
<keyword evidence="4" id="KW-1185">Reference proteome</keyword>
<dbReference type="Proteomes" id="UP000019149">
    <property type="component" value="Unassembled WGS sequence"/>
</dbReference>
<dbReference type="EMBL" id="APAU02000106">
    <property type="protein sequence ID" value="EUB56728.1"/>
    <property type="molecule type" value="Genomic_DNA"/>
</dbReference>
<dbReference type="Pfam" id="PF02882">
    <property type="entry name" value="THF_DHG_CYH_C"/>
    <property type="match status" value="1"/>
</dbReference>
<evidence type="ECO:0000313" key="4">
    <source>
        <dbReference type="Proteomes" id="UP000019149"/>
    </source>
</evidence>
<dbReference type="PANTHER" id="PTHR48099:SF5">
    <property type="entry name" value="C-1-TETRAHYDROFOLATE SYNTHASE, CYTOPLASMIC"/>
    <property type="match status" value="1"/>
</dbReference>
<evidence type="ECO:0000256" key="1">
    <source>
        <dbReference type="ARBA" id="ARBA00012776"/>
    </source>
</evidence>
<evidence type="ECO:0000313" key="3">
    <source>
        <dbReference type="EMBL" id="EUB56728.1"/>
    </source>
</evidence>
<accession>W6U684</accession>
<dbReference type="PANTHER" id="PTHR48099">
    <property type="entry name" value="C-1-TETRAHYDROFOLATE SYNTHASE, CYTOPLASMIC-RELATED"/>
    <property type="match status" value="1"/>
</dbReference>
<dbReference type="InterPro" id="IPR020631">
    <property type="entry name" value="THF_DH/CycHdrlase_NAD-bd_dom"/>
</dbReference>
<dbReference type="PRINTS" id="PR00085">
    <property type="entry name" value="THFDHDRGNASE"/>
</dbReference>
<dbReference type="Gene3D" id="3.40.50.720">
    <property type="entry name" value="NAD(P)-binding Rossmann-like Domain"/>
    <property type="match status" value="1"/>
</dbReference>
<dbReference type="CTD" id="36344171"/>
<name>W6U684_ECHGR</name>
<dbReference type="SUPFAM" id="SSF51735">
    <property type="entry name" value="NAD(P)-binding Rossmann-fold domains"/>
    <property type="match status" value="1"/>
</dbReference>
<dbReference type="CDD" id="cd01080">
    <property type="entry name" value="NAD_bind_m-THF_DH_Cyclohyd"/>
    <property type="match status" value="1"/>
</dbReference>
<dbReference type="EC" id="3.5.4.9" evidence="1"/>
<dbReference type="InterPro" id="IPR036291">
    <property type="entry name" value="NAD(P)-bd_dom_sf"/>
</dbReference>
<dbReference type="OrthoDB" id="5126881at2759"/>
<dbReference type="InterPro" id="IPR000672">
    <property type="entry name" value="THF_DH/CycHdrlase"/>
</dbReference>
<reference evidence="3 4" key="1">
    <citation type="journal article" date="2013" name="Nat. Genet.">
        <title>The genome of the hydatid tapeworm Echinococcus granulosus.</title>
        <authorList>
            <person name="Zheng H."/>
            <person name="Zhang W."/>
            <person name="Zhang L."/>
            <person name="Zhang Z."/>
            <person name="Li J."/>
            <person name="Lu G."/>
            <person name="Zhu Y."/>
            <person name="Wang Y."/>
            <person name="Huang Y."/>
            <person name="Liu J."/>
            <person name="Kang H."/>
            <person name="Chen J."/>
            <person name="Wang L."/>
            <person name="Chen A."/>
            <person name="Yu S."/>
            <person name="Gao Z."/>
            <person name="Jin L."/>
            <person name="Gu W."/>
            <person name="Wang Z."/>
            <person name="Zhao L."/>
            <person name="Shi B."/>
            <person name="Wen H."/>
            <person name="Lin R."/>
            <person name="Jones M.K."/>
            <person name="Brejova B."/>
            <person name="Vinar T."/>
            <person name="Zhao G."/>
            <person name="McManus D.P."/>
            <person name="Chen Z."/>
            <person name="Zhou Y."/>
            <person name="Wang S."/>
        </authorList>
    </citation>
    <scope>NUCLEOTIDE SEQUENCE [LARGE SCALE GENOMIC DNA]</scope>
</reference>
<dbReference type="GO" id="GO:0005829">
    <property type="term" value="C:cytosol"/>
    <property type="evidence" value="ECO:0007669"/>
    <property type="project" value="TreeGrafter"/>
</dbReference>
<feature type="domain" description="Tetrahydrofolate dehydrogenase/cyclohydrolase NAD(P)-binding" evidence="2">
    <location>
        <begin position="48"/>
        <end position="189"/>
    </location>
</feature>
<organism evidence="3 4">
    <name type="scientific">Echinococcus granulosus</name>
    <name type="common">Hydatid tapeworm</name>
    <dbReference type="NCBI Taxonomy" id="6210"/>
    <lineage>
        <taxon>Eukaryota</taxon>
        <taxon>Metazoa</taxon>
        <taxon>Spiralia</taxon>
        <taxon>Lophotrochozoa</taxon>
        <taxon>Platyhelminthes</taxon>
        <taxon>Cestoda</taxon>
        <taxon>Eucestoda</taxon>
        <taxon>Cyclophyllidea</taxon>
        <taxon>Taeniidae</taxon>
        <taxon>Echinococcus</taxon>
        <taxon>Echinococcus granulosus group</taxon>
    </lineage>
</organism>
<comment type="caution">
    <text evidence="3">The sequence shown here is derived from an EMBL/GenBank/DDBJ whole genome shotgun (WGS) entry which is preliminary data.</text>
</comment>
<gene>
    <name evidence="3" type="ORF">EGR_08456</name>
</gene>
<evidence type="ECO:0000259" key="2">
    <source>
        <dbReference type="Pfam" id="PF02882"/>
    </source>
</evidence>
<dbReference type="AlphaFoldDB" id="W6U684"/>
<protein>
    <recommendedName>
        <fullName evidence="1">methenyltetrahydrofolate cyclohydrolase</fullName>
        <ecNumber evidence="1">3.5.4.9</ecNumber>
    </recommendedName>
</protein>
<dbReference type="RefSeq" id="XP_024347924.1">
    <property type="nucleotide sequence ID" value="XM_024497705.1"/>
</dbReference>
<dbReference type="GO" id="GO:0035999">
    <property type="term" value="P:tetrahydrofolate interconversion"/>
    <property type="evidence" value="ECO:0007669"/>
    <property type="project" value="TreeGrafter"/>
</dbReference>
<dbReference type="GeneID" id="36344171"/>
<sequence length="208" mass="22258">MRSIRIKTSMGRVTSPSQRISLSTCQLAHICSGSYLRWKQCPFLIHPSCVAAACLLLLQETGPIPIGLRCLVVGRGRLVGTPVASLMLRSANATTTICHTGTRCLEEEVNRAEILITGVGKTNLVKGDWIRAGAIVIDCGIDVSSGKVLGDVEFEKAVSRAAWITPVPGGVGPLTFALLMRSTLNAAKRFHNLSTHSPLMEPTGILLE</sequence>
<dbReference type="GO" id="GO:0004488">
    <property type="term" value="F:methylenetetrahydrofolate dehydrogenase (NADP+) activity"/>
    <property type="evidence" value="ECO:0007669"/>
    <property type="project" value="InterPro"/>
</dbReference>